<protein>
    <recommendedName>
        <fullName evidence="3">DUF2625 family protein</fullName>
    </recommendedName>
</protein>
<reference evidence="1 2" key="1">
    <citation type="submission" date="2021-01" db="EMBL/GenBank/DDBJ databases">
        <title>Whole genome shotgun sequence of Catellatospora citrea NBRC 14495.</title>
        <authorList>
            <person name="Komaki H."/>
            <person name="Tamura T."/>
        </authorList>
    </citation>
    <scope>NUCLEOTIDE SEQUENCE [LARGE SCALE GENOMIC DNA]</scope>
    <source>
        <strain evidence="1 2">NBRC 14495</strain>
    </source>
</reference>
<dbReference type="InterPro" id="IPR021239">
    <property type="entry name" value="DUF2625"/>
</dbReference>
<gene>
    <name evidence="1" type="ORF">Cci01nite_26040</name>
</gene>
<dbReference type="RefSeq" id="WP_120318181.1">
    <property type="nucleotide sequence ID" value="NZ_BONH01000008.1"/>
</dbReference>
<dbReference type="EMBL" id="BONH01000008">
    <property type="protein sequence ID" value="GIF97510.1"/>
    <property type="molecule type" value="Genomic_DNA"/>
</dbReference>
<dbReference type="AlphaFoldDB" id="A0A8J3NYI8"/>
<evidence type="ECO:0008006" key="3">
    <source>
        <dbReference type="Google" id="ProtNLM"/>
    </source>
</evidence>
<name>A0A8J3NYI8_9ACTN</name>
<accession>A0A8J3NYI8</accession>
<organism evidence="1 2">
    <name type="scientific">Catellatospora citrea</name>
    <dbReference type="NCBI Taxonomy" id="53366"/>
    <lineage>
        <taxon>Bacteria</taxon>
        <taxon>Bacillati</taxon>
        <taxon>Actinomycetota</taxon>
        <taxon>Actinomycetes</taxon>
        <taxon>Micromonosporales</taxon>
        <taxon>Micromonosporaceae</taxon>
        <taxon>Catellatospora</taxon>
    </lineage>
</organism>
<comment type="caution">
    <text evidence="1">The sequence shown here is derived from an EMBL/GenBank/DDBJ whole genome shotgun (WGS) entry which is preliminary data.</text>
</comment>
<proteinExistence type="predicted"/>
<dbReference type="Pfam" id="PF10946">
    <property type="entry name" value="DUF2625"/>
    <property type="match status" value="1"/>
</dbReference>
<evidence type="ECO:0000313" key="2">
    <source>
        <dbReference type="Proteomes" id="UP000659904"/>
    </source>
</evidence>
<sequence length="238" mass="25944">MRPVDELINIAEDAWSELLAELTAGAVQVRVLSTDHGPETLRMMQVTTRSRLGAMALHAGGVVLDHGWLRLYGGGHPAEGLPSLAEANGFDGGPREAPASFAVGHDVLGGRYEVNGPVPPEDRPGDPGEVCYYAPESLEWQPLDMPYGTWLSWLASGRLDDFYGDVRWPGWQDEARALRLDQGISMYPFLFTAEARQDLAATNRRPIPIDQLMSVHGSLARSLGDLPNGSSFVVRVEP</sequence>
<evidence type="ECO:0000313" key="1">
    <source>
        <dbReference type="EMBL" id="GIF97510.1"/>
    </source>
</evidence>
<keyword evidence="2" id="KW-1185">Reference proteome</keyword>
<dbReference type="Proteomes" id="UP000659904">
    <property type="component" value="Unassembled WGS sequence"/>
</dbReference>